<sequence>MNYFNDDQSFSAYRQQGSWVCFPVQEGSQNQGGLEGQINMSDGSQQPVVCYPSQPQAEGQGQGGNSQGQSGGQEQQGGGENEGQQQGGQDQEGMPTPPGYSWPIWSRRK</sequence>
<comment type="caution">
    <text evidence="2">The sequence shown here is derived from an EMBL/GenBank/DDBJ whole genome shotgun (WGS) entry which is preliminary data.</text>
</comment>
<proteinExistence type="predicted"/>
<keyword evidence="3" id="KW-1185">Reference proteome</keyword>
<dbReference type="EMBL" id="JAWDIP010000003">
    <property type="protein sequence ID" value="MDY0395037.1"/>
    <property type="molecule type" value="Genomic_DNA"/>
</dbReference>
<dbReference type="Proteomes" id="UP001281447">
    <property type="component" value="Unassembled WGS sequence"/>
</dbReference>
<evidence type="ECO:0000313" key="3">
    <source>
        <dbReference type="Proteomes" id="UP001281447"/>
    </source>
</evidence>
<name>A0ABU5C6S5_9BACI</name>
<evidence type="ECO:0000313" key="2">
    <source>
        <dbReference type="EMBL" id="MDY0395037.1"/>
    </source>
</evidence>
<organism evidence="2 3">
    <name type="scientific">Tigheibacillus halophilus</name>
    <dbReference type="NCBI Taxonomy" id="361280"/>
    <lineage>
        <taxon>Bacteria</taxon>
        <taxon>Bacillati</taxon>
        <taxon>Bacillota</taxon>
        <taxon>Bacilli</taxon>
        <taxon>Bacillales</taxon>
        <taxon>Bacillaceae</taxon>
        <taxon>Tigheibacillus</taxon>
    </lineage>
</organism>
<reference evidence="2 3" key="1">
    <citation type="submission" date="2023-10" db="EMBL/GenBank/DDBJ databases">
        <title>Virgibacillus halophilus 5B73C genome.</title>
        <authorList>
            <person name="Miliotis G."/>
            <person name="Sengupta P."/>
            <person name="Hameed A."/>
            <person name="Chuvochina M."/>
            <person name="Mcdonagh F."/>
            <person name="Simpson A.C."/>
            <person name="Singh N.K."/>
            <person name="Rekha P.D."/>
            <person name="Raman K."/>
            <person name="Hugenholtz P."/>
            <person name="Venkateswaran K."/>
        </authorList>
    </citation>
    <scope>NUCLEOTIDE SEQUENCE [LARGE SCALE GENOMIC DNA]</scope>
    <source>
        <strain evidence="2 3">5B73C</strain>
    </source>
</reference>
<feature type="compositionally biased region" description="Low complexity" evidence="1">
    <location>
        <begin position="82"/>
        <end position="93"/>
    </location>
</feature>
<evidence type="ECO:0000256" key="1">
    <source>
        <dbReference type="SAM" id="MobiDB-lite"/>
    </source>
</evidence>
<accession>A0ABU5C6S5</accession>
<feature type="compositionally biased region" description="Gly residues" evidence="1">
    <location>
        <begin position="60"/>
        <end position="81"/>
    </location>
</feature>
<feature type="region of interest" description="Disordered" evidence="1">
    <location>
        <begin position="25"/>
        <end position="109"/>
    </location>
</feature>
<feature type="compositionally biased region" description="Polar residues" evidence="1">
    <location>
        <begin position="26"/>
        <end position="57"/>
    </location>
</feature>
<gene>
    <name evidence="2" type="ORF">RWE15_12175</name>
</gene>
<protein>
    <submittedName>
        <fullName evidence="2">Uncharacterized protein</fullName>
    </submittedName>
</protein>